<dbReference type="OrthoDB" id="9088903at2"/>
<proteinExistence type="predicted"/>
<accession>A0A1G8HFK7</accession>
<evidence type="ECO:0000313" key="3">
    <source>
        <dbReference type="Proteomes" id="UP000199706"/>
    </source>
</evidence>
<keyword evidence="1" id="KW-1133">Transmembrane helix</keyword>
<evidence type="ECO:0000313" key="2">
    <source>
        <dbReference type="EMBL" id="SDI05436.1"/>
    </source>
</evidence>
<dbReference type="RefSeq" id="WP_090690011.1">
    <property type="nucleotide sequence ID" value="NZ_CADERL010000021.1"/>
</dbReference>
<evidence type="ECO:0000256" key="1">
    <source>
        <dbReference type="SAM" id="Phobius"/>
    </source>
</evidence>
<name>A0A1G8HFK7_9BURK</name>
<organism evidence="2 3">
    <name type="scientific">Paraburkholderia phenazinium</name>
    <dbReference type="NCBI Taxonomy" id="60549"/>
    <lineage>
        <taxon>Bacteria</taxon>
        <taxon>Pseudomonadati</taxon>
        <taxon>Pseudomonadota</taxon>
        <taxon>Betaproteobacteria</taxon>
        <taxon>Burkholderiales</taxon>
        <taxon>Burkholderiaceae</taxon>
        <taxon>Paraburkholderia</taxon>
    </lineage>
</organism>
<gene>
    <name evidence="2" type="ORF">SAMN05216466_116131</name>
</gene>
<reference evidence="2 3" key="1">
    <citation type="submission" date="2016-10" db="EMBL/GenBank/DDBJ databases">
        <authorList>
            <person name="de Groot N.N."/>
        </authorList>
    </citation>
    <scope>NUCLEOTIDE SEQUENCE [LARGE SCALE GENOMIC DNA]</scope>
    <source>
        <strain evidence="2 3">LMG 2247</strain>
    </source>
</reference>
<keyword evidence="1" id="KW-0812">Transmembrane</keyword>
<dbReference type="EMBL" id="FNCJ01000016">
    <property type="protein sequence ID" value="SDI05436.1"/>
    <property type="molecule type" value="Genomic_DNA"/>
</dbReference>
<protein>
    <recommendedName>
        <fullName evidence="4">YcxB-like protein</fullName>
    </recommendedName>
</protein>
<dbReference type="AlphaFoldDB" id="A0A1G8HFK7"/>
<dbReference type="Proteomes" id="UP000199706">
    <property type="component" value="Unassembled WGS sequence"/>
</dbReference>
<evidence type="ECO:0008006" key="4">
    <source>
        <dbReference type="Google" id="ProtNLM"/>
    </source>
</evidence>
<keyword evidence="1" id="KW-0472">Membrane</keyword>
<feature type="transmembrane region" description="Helical" evidence="1">
    <location>
        <begin position="39"/>
        <end position="57"/>
    </location>
</feature>
<sequence>MNDRSAQLPFHICVTLTEDDYVAANIVMYSTGRMAKRRLKSVAGALVIGALVGWYWWQTHDNVATPWPGVIGFAVAGAALTFAIQTLFVPMILRRVMRRAVASLKKRGPIPYLGQQQVTFDERGVTGESSSSSIRLNWWTLTARVDDAERLYLLSGGTAFVVLPRRDLSPDELADIDDIVSRYMPSTISVTNR</sequence>
<feature type="transmembrane region" description="Helical" evidence="1">
    <location>
        <begin position="69"/>
        <end position="93"/>
    </location>
</feature>